<name>A0A8J8MF16_9FIRM</name>
<dbReference type="PRINTS" id="PR00952">
    <property type="entry name" value="TYPE3IMQPROT"/>
</dbReference>
<dbReference type="AlphaFoldDB" id="A0A8J8MF16"/>
<dbReference type="PANTHER" id="PTHR34040:SF2">
    <property type="entry name" value="FLAGELLAR BIOSYNTHETIC PROTEIN FLIQ"/>
    <property type="match status" value="1"/>
</dbReference>
<evidence type="ECO:0000256" key="1">
    <source>
        <dbReference type="ARBA" id="ARBA00004651"/>
    </source>
</evidence>
<keyword evidence="10" id="KW-0282">Flagellum</keyword>
<dbReference type="InterPro" id="IPR006305">
    <property type="entry name" value="FliQ"/>
</dbReference>
<keyword evidence="4 9" id="KW-1003">Cell membrane</keyword>
<sequence length="90" mass="9791">MNQDMIIDVAREALLTVISVAGPLLLLALTVGLLVSIFQTVTSIQEPTLAFVPKILAVFLGLVLFGPWMLNKLLTLITSLYSKFGSFIIN</sequence>
<keyword evidence="7 9" id="KW-0472">Membrane</keyword>
<evidence type="ECO:0000256" key="4">
    <source>
        <dbReference type="ARBA" id="ARBA00022475"/>
    </source>
</evidence>
<comment type="similarity">
    <text evidence="2 9">Belongs to the FliQ/MopD/SpaQ family.</text>
</comment>
<dbReference type="GO" id="GO:0009425">
    <property type="term" value="C:bacterial-type flagellum basal body"/>
    <property type="evidence" value="ECO:0007669"/>
    <property type="project" value="UniProtKB-SubCell"/>
</dbReference>
<dbReference type="Proteomes" id="UP000677305">
    <property type="component" value="Chromosome"/>
</dbReference>
<comment type="subcellular location">
    <subcellularLocation>
        <location evidence="1 9">Cell membrane</location>
        <topology evidence="1">Multi-pass membrane protein</topology>
    </subcellularLocation>
    <subcellularLocation>
        <location evidence="9">Bacterial flagellum basal body</location>
    </subcellularLocation>
</comment>
<dbReference type="OrthoDB" id="9806440at2"/>
<reference evidence="10 11" key="1">
    <citation type="submission" date="2020-07" db="EMBL/GenBank/DDBJ databases">
        <title>Vallitalea guaymasensis genome.</title>
        <authorList>
            <person name="Postec A."/>
        </authorList>
    </citation>
    <scope>NUCLEOTIDE SEQUENCE [LARGE SCALE GENOMIC DNA]</scope>
    <source>
        <strain evidence="10 11">Ra1766G1</strain>
    </source>
</reference>
<dbReference type="KEGG" id="vgu:HYG85_22020"/>
<dbReference type="GO" id="GO:0005886">
    <property type="term" value="C:plasma membrane"/>
    <property type="evidence" value="ECO:0007669"/>
    <property type="project" value="UniProtKB-SubCell"/>
</dbReference>
<feature type="transmembrane region" description="Helical" evidence="9">
    <location>
        <begin position="12"/>
        <end position="38"/>
    </location>
</feature>
<evidence type="ECO:0000256" key="9">
    <source>
        <dbReference type="RuleBase" id="RU364090"/>
    </source>
</evidence>
<evidence type="ECO:0000256" key="7">
    <source>
        <dbReference type="ARBA" id="ARBA00023136"/>
    </source>
</evidence>
<evidence type="ECO:0000256" key="6">
    <source>
        <dbReference type="ARBA" id="ARBA00022989"/>
    </source>
</evidence>
<gene>
    <name evidence="9 10" type="primary">fliQ</name>
    <name evidence="10" type="ORF">HYG85_22020</name>
</gene>
<keyword evidence="11" id="KW-1185">Reference proteome</keyword>
<organism evidence="10 11">
    <name type="scientific">Vallitalea guaymasensis</name>
    <dbReference type="NCBI Taxonomy" id="1185412"/>
    <lineage>
        <taxon>Bacteria</taxon>
        <taxon>Bacillati</taxon>
        <taxon>Bacillota</taxon>
        <taxon>Clostridia</taxon>
        <taxon>Lachnospirales</taxon>
        <taxon>Vallitaleaceae</taxon>
        <taxon>Vallitalea</taxon>
    </lineage>
</organism>
<keyword evidence="10" id="KW-0969">Cilium</keyword>
<proteinExistence type="inferred from homology"/>
<dbReference type="GO" id="GO:0009306">
    <property type="term" value="P:protein secretion"/>
    <property type="evidence" value="ECO:0007669"/>
    <property type="project" value="InterPro"/>
</dbReference>
<dbReference type="InterPro" id="IPR002191">
    <property type="entry name" value="Bac_export_3"/>
</dbReference>
<keyword evidence="6 9" id="KW-1133">Transmembrane helix</keyword>
<dbReference type="Pfam" id="PF01313">
    <property type="entry name" value="Bac_export_3"/>
    <property type="match status" value="1"/>
</dbReference>
<dbReference type="PANTHER" id="PTHR34040">
    <property type="entry name" value="FLAGELLAR BIOSYNTHETIC PROTEIN FLIQ"/>
    <property type="match status" value="1"/>
</dbReference>
<evidence type="ECO:0000256" key="5">
    <source>
        <dbReference type="ARBA" id="ARBA00022692"/>
    </source>
</evidence>
<feature type="transmembrane region" description="Helical" evidence="9">
    <location>
        <begin position="50"/>
        <end position="70"/>
    </location>
</feature>
<comment type="function">
    <text evidence="9">Role in flagellar biosynthesis.</text>
</comment>
<evidence type="ECO:0000256" key="3">
    <source>
        <dbReference type="ARBA" id="ARBA00021718"/>
    </source>
</evidence>
<dbReference type="PIRSF" id="PIRSF004669">
    <property type="entry name" value="FliQ"/>
    <property type="match status" value="1"/>
</dbReference>
<evidence type="ECO:0000256" key="8">
    <source>
        <dbReference type="ARBA" id="ARBA00023143"/>
    </source>
</evidence>
<evidence type="ECO:0000313" key="10">
    <source>
        <dbReference type="EMBL" id="QUH31455.1"/>
    </source>
</evidence>
<dbReference type="NCBIfam" id="TIGR01402">
    <property type="entry name" value="fliQ"/>
    <property type="match status" value="1"/>
</dbReference>
<keyword evidence="10" id="KW-0966">Cell projection</keyword>
<dbReference type="EMBL" id="CP058561">
    <property type="protein sequence ID" value="QUH31455.1"/>
    <property type="molecule type" value="Genomic_DNA"/>
</dbReference>
<dbReference type="GO" id="GO:0044780">
    <property type="term" value="P:bacterial-type flagellum assembly"/>
    <property type="evidence" value="ECO:0007669"/>
    <property type="project" value="InterPro"/>
</dbReference>
<dbReference type="RefSeq" id="WP_113675203.1">
    <property type="nucleotide sequence ID" value="NZ_CAJXUH010000007.1"/>
</dbReference>
<keyword evidence="8 9" id="KW-0975">Bacterial flagellum</keyword>
<accession>A0A8J8MF16</accession>
<evidence type="ECO:0000256" key="2">
    <source>
        <dbReference type="ARBA" id="ARBA00006156"/>
    </source>
</evidence>
<evidence type="ECO:0000313" key="11">
    <source>
        <dbReference type="Proteomes" id="UP000677305"/>
    </source>
</evidence>
<keyword evidence="5 9" id="KW-0812">Transmembrane</keyword>
<protein>
    <recommendedName>
        <fullName evidence="3 9">Flagellar biosynthetic protein FliQ</fullName>
    </recommendedName>
</protein>